<evidence type="ECO:0000313" key="2">
    <source>
        <dbReference type="Proteomes" id="UP001174210"/>
    </source>
</evidence>
<name>A0ABT8IYZ7_9MICO</name>
<dbReference type="RefSeq" id="WP_301219379.1">
    <property type="nucleotide sequence ID" value="NZ_JAROCB010000003.1"/>
</dbReference>
<reference evidence="1" key="1">
    <citation type="submission" date="2023-03" db="EMBL/GenBank/DDBJ databases">
        <title>MT1 and MT2 Draft Genomes of Novel Species.</title>
        <authorList>
            <person name="Venkateswaran K."/>
        </authorList>
    </citation>
    <scope>NUCLEOTIDE SEQUENCE</scope>
    <source>
        <strain evidence="1">F6_8S_P_1A</strain>
    </source>
</reference>
<dbReference type="Proteomes" id="UP001174210">
    <property type="component" value="Unassembled WGS sequence"/>
</dbReference>
<sequence length="97" mass="11051">MFETIPQDEGKYLVTTESGSTYVFDLENRTVSRTPGPRSRPDFTDGTYRLIRVIQGTVGISGLWTMLPPTDELQSAFEYFWQATSPIVSIMRIQEPE</sequence>
<protein>
    <submittedName>
        <fullName evidence="1">Uncharacterized protein</fullName>
    </submittedName>
</protein>
<dbReference type="EMBL" id="JAROCB010000003">
    <property type="protein sequence ID" value="MDN4598029.1"/>
    <property type="molecule type" value="Genomic_DNA"/>
</dbReference>
<keyword evidence="2" id="KW-1185">Reference proteome</keyword>
<organism evidence="1 2">
    <name type="scientific">Leifsonia virtsii</name>
    <dbReference type="NCBI Taxonomy" id="3035915"/>
    <lineage>
        <taxon>Bacteria</taxon>
        <taxon>Bacillati</taxon>
        <taxon>Actinomycetota</taxon>
        <taxon>Actinomycetes</taxon>
        <taxon>Micrococcales</taxon>
        <taxon>Microbacteriaceae</taxon>
        <taxon>Leifsonia</taxon>
    </lineage>
</organism>
<gene>
    <name evidence="1" type="ORF">P5G59_12825</name>
</gene>
<comment type="caution">
    <text evidence="1">The sequence shown here is derived from an EMBL/GenBank/DDBJ whole genome shotgun (WGS) entry which is preliminary data.</text>
</comment>
<evidence type="ECO:0000313" key="1">
    <source>
        <dbReference type="EMBL" id="MDN4598029.1"/>
    </source>
</evidence>
<proteinExistence type="predicted"/>
<accession>A0ABT8IYZ7</accession>